<dbReference type="Proteomes" id="UP000198964">
    <property type="component" value="Unassembled WGS sequence"/>
</dbReference>
<dbReference type="AlphaFoldDB" id="A0A1I2CRP5"/>
<feature type="coiled-coil region" evidence="1">
    <location>
        <begin position="33"/>
        <end position="71"/>
    </location>
</feature>
<dbReference type="Gene3D" id="1.10.287.1490">
    <property type="match status" value="1"/>
</dbReference>
<keyword evidence="1" id="KW-0175">Coiled coil</keyword>
<gene>
    <name evidence="2" type="ORF">SAMN05216283_101800</name>
</gene>
<reference evidence="2 3" key="1">
    <citation type="submission" date="2016-10" db="EMBL/GenBank/DDBJ databases">
        <authorList>
            <person name="de Groot N.N."/>
        </authorList>
    </citation>
    <scope>NUCLEOTIDE SEQUENCE [LARGE SCALE GENOMIC DNA]</scope>
    <source>
        <strain evidence="2 3">CGMCC 1.9156</strain>
    </source>
</reference>
<accession>A0A1I2CRP5</accession>
<name>A0A1I2CRP5_9BACT</name>
<protein>
    <submittedName>
        <fullName evidence="2">Uncharacterized protein</fullName>
    </submittedName>
</protein>
<proteinExistence type="predicted"/>
<feature type="coiled-coil region" evidence="1">
    <location>
        <begin position="111"/>
        <end position="215"/>
    </location>
</feature>
<organism evidence="2 3">
    <name type="scientific">Sunxiuqinia elliptica</name>
    <dbReference type="NCBI Taxonomy" id="655355"/>
    <lineage>
        <taxon>Bacteria</taxon>
        <taxon>Pseudomonadati</taxon>
        <taxon>Bacteroidota</taxon>
        <taxon>Bacteroidia</taxon>
        <taxon>Marinilabiliales</taxon>
        <taxon>Prolixibacteraceae</taxon>
        <taxon>Sunxiuqinia</taxon>
    </lineage>
</organism>
<evidence type="ECO:0000313" key="3">
    <source>
        <dbReference type="Proteomes" id="UP000198964"/>
    </source>
</evidence>
<keyword evidence="3" id="KW-1185">Reference proteome</keyword>
<sequence length="218" mass="25035">MQIIRLIICVACSGILLSSCVSKKKYLDMESSKLRAEQRVRDLTTENNAQAERLKQMIADYEQVKTDLMASNAEKDELIGKLNGEINNLSVNVQEKDANIEEKIYAFAYEKQRLTQQVDEYKTQVESLNNEKQQLSGQVKKLNGDLAEVRFDLNRQKEENTSLEHQLNKRGTEIEKLSKQLSTVKAEVQQLKVDMQTKDETIERLKNNVSLLKNEIGK</sequence>
<evidence type="ECO:0000313" key="2">
    <source>
        <dbReference type="EMBL" id="SFE70410.1"/>
    </source>
</evidence>
<dbReference type="STRING" id="655355.SAMN05216283_101800"/>
<dbReference type="EMBL" id="FONW01000001">
    <property type="protein sequence ID" value="SFE70410.1"/>
    <property type="molecule type" value="Genomic_DNA"/>
</dbReference>
<dbReference type="PROSITE" id="PS51257">
    <property type="entry name" value="PROKAR_LIPOPROTEIN"/>
    <property type="match status" value="1"/>
</dbReference>
<evidence type="ECO:0000256" key="1">
    <source>
        <dbReference type="SAM" id="Coils"/>
    </source>
</evidence>